<name>A0A8S0XLU4_9GAMM</name>
<dbReference type="Proteomes" id="UP000494216">
    <property type="component" value="Unassembled WGS sequence"/>
</dbReference>
<sequence length="45" mass="5251">MVSLIGKQRIRNPRDLQLPHEIGRRKLPESEHVCAHDGAPIRNRR</sequence>
<dbReference type="EMBL" id="CADCXN010000125">
    <property type="protein sequence ID" value="CAA9892992.1"/>
    <property type="molecule type" value="Genomic_DNA"/>
</dbReference>
<evidence type="ECO:0000313" key="2">
    <source>
        <dbReference type="Proteomes" id="UP000494216"/>
    </source>
</evidence>
<evidence type="ECO:0000313" key="1">
    <source>
        <dbReference type="EMBL" id="CAA9892992.1"/>
    </source>
</evidence>
<protein>
    <submittedName>
        <fullName evidence="1">Uncharacterized protein</fullName>
    </submittedName>
</protein>
<keyword evidence="2" id="KW-1185">Reference proteome</keyword>
<organism evidence="1 2">
    <name type="scientific">Candidatus Methylobacter favarea</name>
    <dbReference type="NCBI Taxonomy" id="2707345"/>
    <lineage>
        <taxon>Bacteria</taxon>
        <taxon>Pseudomonadati</taxon>
        <taxon>Pseudomonadota</taxon>
        <taxon>Gammaproteobacteria</taxon>
        <taxon>Methylococcales</taxon>
        <taxon>Methylococcaceae</taxon>
        <taxon>Methylobacter</taxon>
    </lineage>
</organism>
<gene>
    <name evidence="1" type="ORF">METHB2_900002</name>
</gene>
<accession>A0A8S0XLU4</accession>
<dbReference type="AlphaFoldDB" id="A0A8S0XLU4"/>
<proteinExistence type="predicted"/>
<comment type="caution">
    <text evidence="1">The sequence shown here is derived from an EMBL/GenBank/DDBJ whole genome shotgun (WGS) entry which is preliminary data.</text>
</comment>
<reference evidence="1 2" key="1">
    <citation type="submission" date="2020-02" db="EMBL/GenBank/DDBJ databases">
        <authorList>
            <person name="Hogendoorn C."/>
        </authorList>
    </citation>
    <scope>NUCLEOTIDE SEQUENCE [LARGE SCALE GENOMIC DNA]</scope>
    <source>
        <strain evidence="1">METHB21</strain>
    </source>
</reference>